<evidence type="ECO:0000256" key="6">
    <source>
        <dbReference type="ARBA" id="ARBA00023027"/>
    </source>
</evidence>
<keyword evidence="3" id="KW-0547">Nucleotide-binding</keyword>
<dbReference type="InterPro" id="IPR007698">
    <property type="entry name" value="AlaDH/PNT_NAD(H)-bd"/>
</dbReference>
<dbReference type="EMBL" id="JAVRFI010000005">
    <property type="protein sequence ID" value="MDT0449566.1"/>
    <property type="molecule type" value="Genomic_DNA"/>
</dbReference>
<accession>A0ABU2SLQ4</accession>
<evidence type="ECO:0000259" key="8">
    <source>
        <dbReference type="SMART" id="SM01002"/>
    </source>
</evidence>
<organism evidence="10 11">
    <name type="scientific">Streptomyces hesseae</name>
    <dbReference type="NCBI Taxonomy" id="3075519"/>
    <lineage>
        <taxon>Bacteria</taxon>
        <taxon>Bacillati</taxon>
        <taxon>Actinomycetota</taxon>
        <taxon>Actinomycetes</taxon>
        <taxon>Kitasatosporales</taxon>
        <taxon>Streptomycetaceae</taxon>
        <taxon>Streptomyces</taxon>
    </lineage>
</organism>
<dbReference type="SUPFAM" id="SSF51735">
    <property type="entry name" value="NAD(P)-binding Rossmann-fold domains"/>
    <property type="match status" value="1"/>
</dbReference>
<sequence>MTGMTLGVCKETVPGERRVALVPESVASVEALGLAVVVESGAGAQSWRPDDLYRKAGAGIVTPEELIDRSDIVVGVRPPNLPVGSRFRRRQIVMALLDPLHMPFRVRDWADAGVTSIGLDLAPQTSVLARRMDAVASQGRLAGYKAALLAADRLDRPLPDTVPTSPGPARVLVLGSGDAAREAAGTLRRLGAEVRVRDDVLPGPQGAGEPGPGPLTGLDVLITAVRPRRGRPPPLLVTARDLAGMGPGSVVVDTAVGPDGGNVEGARPERSGVVGPGVTLIGAGRLPEDIPVAASAAYARNVIALLDYIVRDGDLWIDPDDPVQDAMTVTHDGFVHAQDVWQLILDQTAVAGMP</sequence>
<proteinExistence type="predicted"/>
<evidence type="ECO:0000256" key="3">
    <source>
        <dbReference type="ARBA" id="ARBA00022741"/>
    </source>
</evidence>
<dbReference type="SUPFAM" id="SSF52283">
    <property type="entry name" value="Formate/glycerate dehydrogenase catalytic domain-like"/>
    <property type="match status" value="1"/>
</dbReference>
<dbReference type="InterPro" id="IPR036291">
    <property type="entry name" value="NAD(P)-bd_dom_sf"/>
</dbReference>
<feature type="domain" description="Alanine dehydrogenase/pyridine nucleotide transhydrogenase NAD(H)-binding" evidence="8">
    <location>
        <begin position="151"/>
        <end position="282"/>
    </location>
</feature>
<dbReference type="InterPro" id="IPR007886">
    <property type="entry name" value="AlaDH/PNT_N"/>
</dbReference>
<dbReference type="EC" id="7.1.1.1" evidence="2"/>
<dbReference type="RefSeq" id="WP_311609958.1">
    <property type="nucleotide sequence ID" value="NZ_JAVRFI010000005.1"/>
</dbReference>
<dbReference type="Gene3D" id="3.40.50.720">
    <property type="entry name" value="NAD(P)-binding Rossmann-like Domain"/>
    <property type="match status" value="2"/>
</dbReference>
<evidence type="ECO:0000256" key="2">
    <source>
        <dbReference type="ARBA" id="ARBA00012943"/>
    </source>
</evidence>
<protein>
    <recommendedName>
        <fullName evidence="2">proton-translocating NAD(P)(+) transhydrogenase</fullName>
        <ecNumber evidence="2">7.1.1.1</ecNumber>
    </recommendedName>
</protein>
<keyword evidence="4" id="KW-0521">NADP</keyword>
<keyword evidence="11" id="KW-1185">Reference proteome</keyword>
<comment type="function">
    <text evidence="1">The transhydrogenation between NADH and NADP is coupled to respiration and ATP hydrolysis and functions as a proton pump across the membrane.</text>
</comment>
<name>A0ABU2SLQ4_9ACTN</name>
<evidence type="ECO:0000313" key="10">
    <source>
        <dbReference type="EMBL" id="MDT0449566.1"/>
    </source>
</evidence>
<keyword evidence="6" id="KW-0520">NAD</keyword>
<dbReference type="Proteomes" id="UP001180531">
    <property type="component" value="Unassembled WGS sequence"/>
</dbReference>
<reference evidence="10" key="1">
    <citation type="submission" date="2024-05" db="EMBL/GenBank/DDBJ databases">
        <title>30 novel species of actinomycetes from the DSMZ collection.</title>
        <authorList>
            <person name="Nouioui I."/>
        </authorList>
    </citation>
    <scope>NUCLEOTIDE SEQUENCE</scope>
    <source>
        <strain evidence="10">DSM 40473</strain>
    </source>
</reference>
<evidence type="ECO:0000256" key="4">
    <source>
        <dbReference type="ARBA" id="ARBA00022857"/>
    </source>
</evidence>
<dbReference type="PANTHER" id="PTHR10160:SF19">
    <property type="entry name" value="PROTON-TRANSLOCATING NAD(P)(+) TRANSHYDROGENASE"/>
    <property type="match status" value="1"/>
</dbReference>
<comment type="catalytic activity">
    <reaction evidence="7">
        <text>NAD(+) + NADPH + H(+)(in) = NADH + NADP(+) + H(+)(out)</text>
        <dbReference type="Rhea" id="RHEA:47992"/>
        <dbReference type="ChEBI" id="CHEBI:15378"/>
        <dbReference type="ChEBI" id="CHEBI:57540"/>
        <dbReference type="ChEBI" id="CHEBI:57783"/>
        <dbReference type="ChEBI" id="CHEBI:57945"/>
        <dbReference type="ChEBI" id="CHEBI:58349"/>
        <dbReference type="EC" id="7.1.1.1"/>
    </reaction>
</comment>
<feature type="domain" description="Alanine dehydrogenase/pyridine nucleotide transhydrogenase N-terminal" evidence="9">
    <location>
        <begin position="7"/>
        <end position="142"/>
    </location>
</feature>
<dbReference type="SMART" id="SM01003">
    <property type="entry name" value="AlaDh_PNT_N"/>
    <property type="match status" value="1"/>
</dbReference>
<evidence type="ECO:0000256" key="5">
    <source>
        <dbReference type="ARBA" id="ARBA00022967"/>
    </source>
</evidence>
<evidence type="ECO:0000256" key="7">
    <source>
        <dbReference type="ARBA" id="ARBA00048202"/>
    </source>
</evidence>
<dbReference type="Pfam" id="PF01262">
    <property type="entry name" value="AlaDh_PNT_C"/>
    <property type="match status" value="1"/>
</dbReference>
<dbReference type="Pfam" id="PF05222">
    <property type="entry name" value="AlaDh_PNT_N"/>
    <property type="match status" value="1"/>
</dbReference>
<evidence type="ECO:0000256" key="1">
    <source>
        <dbReference type="ARBA" id="ARBA00003943"/>
    </source>
</evidence>
<evidence type="ECO:0000313" key="11">
    <source>
        <dbReference type="Proteomes" id="UP001180531"/>
    </source>
</evidence>
<dbReference type="PANTHER" id="PTHR10160">
    <property type="entry name" value="NAD(P) TRANSHYDROGENASE"/>
    <property type="match status" value="1"/>
</dbReference>
<keyword evidence="5" id="KW-1278">Translocase</keyword>
<dbReference type="SMART" id="SM01002">
    <property type="entry name" value="AlaDh_PNT_C"/>
    <property type="match status" value="1"/>
</dbReference>
<evidence type="ECO:0000259" key="9">
    <source>
        <dbReference type="SMART" id="SM01003"/>
    </source>
</evidence>
<gene>
    <name evidence="10" type="ORF">RM609_10860</name>
</gene>
<comment type="caution">
    <text evidence="10">The sequence shown here is derived from an EMBL/GenBank/DDBJ whole genome shotgun (WGS) entry which is preliminary data.</text>
</comment>